<evidence type="ECO:0000259" key="5">
    <source>
        <dbReference type="Pfam" id="PF00534"/>
    </source>
</evidence>
<dbReference type="STRING" id="1173061.A0A0J9XEB2"/>
<keyword evidence="3" id="KW-0256">Endoplasmic reticulum</keyword>
<dbReference type="CDD" id="cd03814">
    <property type="entry name" value="GT4-like"/>
    <property type="match status" value="1"/>
</dbReference>
<comment type="caution">
    <text evidence="7">The sequence shown here is derived from an EMBL/GenBank/DDBJ whole genome shotgun (WGS) entry which is preliminary data.</text>
</comment>
<keyword evidence="8" id="KW-1185">Reference proteome</keyword>
<accession>A0A0J9XEB2</accession>
<dbReference type="Proteomes" id="UP000242525">
    <property type="component" value="Unassembled WGS sequence"/>
</dbReference>
<dbReference type="InterPro" id="IPR001296">
    <property type="entry name" value="Glyco_trans_1"/>
</dbReference>
<evidence type="ECO:0000313" key="8">
    <source>
        <dbReference type="Proteomes" id="UP000242525"/>
    </source>
</evidence>
<dbReference type="PANTHER" id="PTHR45947:SF3">
    <property type="entry name" value="SULFOQUINOVOSYL TRANSFERASE SQD2"/>
    <property type="match status" value="1"/>
</dbReference>
<dbReference type="Pfam" id="PF13439">
    <property type="entry name" value="Glyco_transf_4"/>
    <property type="match status" value="1"/>
</dbReference>
<evidence type="ECO:0000256" key="2">
    <source>
        <dbReference type="ARBA" id="ARBA00022676"/>
    </source>
</evidence>
<evidence type="ECO:0000256" key="4">
    <source>
        <dbReference type="SAM" id="MobiDB-lite"/>
    </source>
</evidence>
<gene>
    <name evidence="7" type="ORF">BN980_GECA11s03739g</name>
</gene>
<reference evidence="7" key="1">
    <citation type="submission" date="2014-03" db="EMBL/GenBank/DDBJ databases">
        <authorList>
            <person name="Casaregola S."/>
        </authorList>
    </citation>
    <scope>NUCLEOTIDE SEQUENCE [LARGE SCALE GENOMIC DNA]</scope>
    <source>
        <strain evidence="7">CLIB 918</strain>
    </source>
</reference>
<dbReference type="InterPro" id="IPR028098">
    <property type="entry name" value="Glyco_trans_4-like_N"/>
</dbReference>
<dbReference type="GO" id="GO:0005789">
    <property type="term" value="C:endoplasmic reticulum membrane"/>
    <property type="evidence" value="ECO:0007669"/>
    <property type="project" value="UniProtKB-SubCell"/>
</dbReference>
<feature type="domain" description="Glycosyltransferase subfamily 4-like N-terminal" evidence="6">
    <location>
        <begin position="14"/>
        <end position="179"/>
    </location>
</feature>
<dbReference type="GO" id="GO:0016757">
    <property type="term" value="F:glycosyltransferase activity"/>
    <property type="evidence" value="ECO:0007669"/>
    <property type="project" value="UniProtKB-KW"/>
</dbReference>
<dbReference type="Gene3D" id="3.40.50.2000">
    <property type="entry name" value="Glycogen Phosphorylase B"/>
    <property type="match status" value="2"/>
</dbReference>
<dbReference type="EMBL" id="CCBN010000011">
    <property type="protein sequence ID" value="CDO55607.1"/>
    <property type="molecule type" value="Genomic_DNA"/>
</dbReference>
<comment type="subcellular location">
    <subcellularLocation>
        <location evidence="1">Endoplasmic reticulum membrane</location>
    </subcellularLocation>
</comment>
<dbReference type="OrthoDB" id="512920at2759"/>
<evidence type="ECO:0008006" key="9">
    <source>
        <dbReference type="Google" id="ProtNLM"/>
    </source>
</evidence>
<evidence type="ECO:0000259" key="6">
    <source>
        <dbReference type="Pfam" id="PF13439"/>
    </source>
</evidence>
<dbReference type="AlphaFoldDB" id="A0A0J9XEB2"/>
<dbReference type="SUPFAM" id="SSF53756">
    <property type="entry name" value="UDP-Glycosyltransferase/glycogen phosphorylase"/>
    <property type="match status" value="1"/>
</dbReference>
<keyword evidence="2" id="KW-0328">Glycosyltransferase</keyword>
<name>A0A0J9XEB2_GEOCN</name>
<dbReference type="Pfam" id="PF00534">
    <property type="entry name" value="Glycos_transf_1"/>
    <property type="match status" value="1"/>
</dbReference>
<evidence type="ECO:0000256" key="3">
    <source>
        <dbReference type="ARBA" id="ARBA00022824"/>
    </source>
</evidence>
<feature type="domain" description="Glycosyl transferase family 1" evidence="5">
    <location>
        <begin position="230"/>
        <end position="378"/>
    </location>
</feature>
<dbReference type="PANTHER" id="PTHR45947">
    <property type="entry name" value="SULFOQUINOVOSYL TRANSFERASE SQD2"/>
    <property type="match status" value="1"/>
</dbReference>
<protein>
    <recommendedName>
        <fullName evidence="9">Glycosyltransferase subfamily 4-like N-terminal domain-containing protein</fullName>
    </recommendedName>
</protein>
<keyword evidence="2" id="KW-0808">Transferase</keyword>
<evidence type="ECO:0000313" key="7">
    <source>
        <dbReference type="EMBL" id="CDO55607.1"/>
    </source>
</evidence>
<sequence length="418" mass="46284">MKVAIITEVSTLHINGVSKTITKLLDYLIAHGHEAIVLGPQHGSYQSVKLVGTVGVPLFFYPELKLSFVSYNLVCSLIAFKPDVIHFVDPNLLGPQMLLACKLFLPRVPIVSSYHTNIAFYASIFGFGFLYEPIWATHRLYHGSSKYVLCPSYSTKEELIKHGFDSDNIKVWSRGVNASLFNPNQRCFELRSEWLRDSVPSKVKCLSETPKQHRSDSTSSTDDEGVSFGLDKQLEKTILLYVGRISWEKNLRVLVDAYLKMNHELFHLVIVGDGPARKSIKTLLTTTTNDGQSHCEASFTGYLKGEALAKAYASADIFVFPSVSETFGQVVLEAQASGLPVVAMNAEGVKEIVKDQVSGFLVDPDNCPADGFQQAIESIAFTGQIADFSKNALKRSGEFTWENSMNTCINAYNDAVNQ</sequence>
<proteinExistence type="predicted"/>
<feature type="region of interest" description="Disordered" evidence="4">
    <location>
        <begin position="206"/>
        <end position="225"/>
    </location>
</feature>
<dbReference type="InterPro" id="IPR050194">
    <property type="entry name" value="Glycosyltransferase_grp1"/>
</dbReference>
<evidence type="ECO:0000256" key="1">
    <source>
        <dbReference type="ARBA" id="ARBA00004586"/>
    </source>
</evidence>
<organism evidence="7 8">
    <name type="scientific">Geotrichum candidum</name>
    <name type="common">Oospora lactis</name>
    <name type="synonym">Dipodascus geotrichum</name>
    <dbReference type="NCBI Taxonomy" id="1173061"/>
    <lineage>
        <taxon>Eukaryota</taxon>
        <taxon>Fungi</taxon>
        <taxon>Dikarya</taxon>
        <taxon>Ascomycota</taxon>
        <taxon>Saccharomycotina</taxon>
        <taxon>Dipodascomycetes</taxon>
        <taxon>Dipodascales</taxon>
        <taxon>Dipodascaceae</taxon>
        <taxon>Geotrichum</taxon>
    </lineage>
</organism>